<gene>
    <name evidence="1" type="ORF">EVAR_50358_1</name>
</gene>
<organism evidence="1 2">
    <name type="scientific">Eumeta variegata</name>
    <name type="common">Bagworm moth</name>
    <name type="synonym">Eumeta japonica</name>
    <dbReference type="NCBI Taxonomy" id="151549"/>
    <lineage>
        <taxon>Eukaryota</taxon>
        <taxon>Metazoa</taxon>
        <taxon>Ecdysozoa</taxon>
        <taxon>Arthropoda</taxon>
        <taxon>Hexapoda</taxon>
        <taxon>Insecta</taxon>
        <taxon>Pterygota</taxon>
        <taxon>Neoptera</taxon>
        <taxon>Endopterygota</taxon>
        <taxon>Lepidoptera</taxon>
        <taxon>Glossata</taxon>
        <taxon>Ditrysia</taxon>
        <taxon>Tineoidea</taxon>
        <taxon>Psychidae</taxon>
        <taxon>Oiketicinae</taxon>
        <taxon>Eumeta</taxon>
    </lineage>
</organism>
<evidence type="ECO:0000313" key="1">
    <source>
        <dbReference type="EMBL" id="GBP68213.1"/>
    </source>
</evidence>
<dbReference type="AlphaFoldDB" id="A0A4C1XYH5"/>
<protein>
    <submittedName>
        <fullName evidence="1">Uncharacterized protein</fullName>
    </submittedName>
</protein>
<proteinExistence type="predicted"/>
<name>A0A4C1XYH5_EUMVA</name>
<reference evidence="1 2" key="1">
    <citation type="journal article" date="2019" name="Commun. Biol.">
        <title>The bagworm genome reveals a unique fibroin gene that provides high tensile strength.</title>
        <authorList>
            <person name="Kono N."/>
            <person name="Nakamura H."/>
            <person name="Ohtoshi R."/>
            <person name="Tomita M."/>
            <person name="Numata K."/>
            <person name="Arakawa K."/>
        </authorList>
    </citation>
    <scope>NUCLEOTIDE SEQUENCE [LARGE SCALE GENOMIC DNA]</scope>
</reference>
<keyword evidence="2" id="KW-1185">Reference proteome</keyword>
<sequence length="378" mass="41956">MFQDDVFEELVQYLTSMRASFEKYFPEEQNTKMKLNSWIHNPFLPNLQKPESAPHSRSGVKDKRLVEREFLGGPIIRSSIGLDSSPADLAGAGVVPSLSSRAPSARPRVSSGVTAVRREFTVDVQGFAFPYRSVEQPRPRAVTWPSRADVTGSAAVVGAAAGCLSVLELKSHWSIRLWLVIKFTAVRLRFRHVSVYGNLSLAVGLPVGSADNTDHTVLELFSRLRTGIIVMLGDTNLRLFLRSSSIIFGKQLVVYQSLFTVRQFSKAPVARCPVLLKKRAIIRLEALRWCATGHKPVYFDHTAHSINVFVVHGGGRATITKLVTKIDTTALEFGQPVINSRLAWSFIAKRNSQPSEALLSCQITLKIVENHTTKIFTT</sequence>
<dbReference type="Proteomes" id="UP000299102">
    <property type="component" value="Unassembled WGS sequence"/>
</dbReference>
<comment type="caution">
    <text evidence="1">The sequence shown here is derived from an EMBL/GenBank/DDBJ whole genome shotgun (WGS) entry which is preliminary data.</text>
</comment>
<accession>A0A4C1XYH5</accession>
<dbReference type="EMBL" id="BGZK01001004">
    <property type="protein sequence ID" value="GBP68213.1"/>
    <property type="molecule type" value="Genomic_DNA"/>
</dbReference>
<evidence type="ECO:0000313" key="2">
    <source>
        <dbReference type="Proteomes" id="UP000299102"/>
    </source>
</evidence>